<dbReference type="EMBL" id="CM047580">
    <property type="protein sequence ID" value="KAI9922430.1"/>
    <property type="molecule type" value="Genomic_DNA"/>
</dbReference>
<sequence length="186" mass="20826">MRCADLESLINAVFPDLHLRYANQGFMDGRAILTPKNVIVNSINDMIAVIVPGKENVFLSADTLHLNYVETVLLSKVESDTIGQTNRNVLDINGEVGVAAAVLLVYREAWKVLKLLTSNEEMENLMRSLNGVLAIDGYIRNNPSIFDWDTLLTQRALQNYCINLNWWSNLRCVVTGALMMVTVNLV</sequence>
<reference evidence="1 2" key="1">
    <citation type="journal article" date="2022" name="bioRxiv">
        <title>The genome of the oomycete Peronosclerospora sorghi, a cosmopolitan pathogen of maize and sorghum, is inflated with dispersed pseudogenes.</title>
        <authorList>
            <person name="Fletcher K."/>
            <person name="Martin F."/>
            <person name="Isakeit T."/>
            <person name="Cavanaugh K."/>
            <person name="Magill C."/>
            <person name="Michelmore R."/>
        </authorList>
    </citation>
    <scope>NUCLEOTIDE SEQUENCE [LARGE SCALE GENOMIC DNA]</scope>
    <source>
        <strain evidence="1">P6</strain>
    </source>
</reference>
<keyword evidence="2" id="KW-1185">Reference proteome</keyword>
<protein>
    <submittedName>
        <fullName evidence="1">Uncharacterized protein</fullName>
    </submittedName>
</protein>
<dbReference type="Proteomes" id="UP001163321">
    <property type="component" value="Chromosome 1"/>
</dbReference>
<accession>A0ACC0WWN1</accession>
<name>A0ACC0WWN1_9STRA</name>
<gene>
    <name evidence="1" type="ORF">PsorP6_001397</name>
</gene>
<organism evidence="1 2">
    <name type="scientific">Peronosclerospora sorghi</name>
    <dbReference type="NCBI Taxonomy" id="230839"/>
    <lineage>
        <taxon>Eukaryota</taxon>
        <taxon>Sar</taxon>
        <taxon>Stramenopiles</taxon>
        <taxon>Oomycota</taxon>
        <taxon>Peronosporomycetes</taxon>
        <taxon>Peronosporales</taxon>
        <taxon>Peronosporaceae</taxon>
        <taxon>Peronosclerospora</taxon>
    </lineage>
</organism>
<comment type="caution">
    <text evidence="1">The sequence shown here is derived from an EMBL/GenBank/DDBJ whole genome shotgun (WGS) entry which is preliminary data.</text>
</comment>
<evidence type="ECO:0000313" key="1">
    <source>
        <dbReference type="EMBL" id="KAI9922430.1"/>
    </source>
</evidence>
<proteinExistence type="predicted"/>
<evidence type="ECO:0000313" key="2">
    <source>
        <dbReference type="Proteomes" id="UP001163321"/>
    </source>
</evidence>